<dbReference type="EMBL" id="KR052143">
    <property type="protein sequence ID" value="ALA12023.1"/>
    <property type="molecule type" value="Genomic_DNA"/>
</dbReference>
<gene>
    <name evidence="1" type="ORF">vB_PaeM_MAG1_043</name>
</gene>
<sequence>MNGAQKFHSPDGPAFSRGEVWVSCEGFEVEILEAERYGPRKWDVSVYYVQRLWKDANDAVFVKDAWNFQVRYQHQSDKEI</sequence>
<accession>A0A172EK27</accession>
<proteinExistence type="predicted"/>
<organism evidence="1 2">
    <name type="scientific">Pseudomonas phage vB_PaeM_MAG1</name>
    <dbReference type="NCBI Taxonomy" id="1639815"/>
    <lineage>
        <taxon>Viruses</taxon>
        <taxon>Duplodnaviria</taxon>
        <taxon>Heunggongvirae</taxon>
        <taxon>Uroviricota</taxon>
        <taxon>Caudoviricetes</taxon>
        <taxon>Vandenendeviridae</taxon>
        <taxon>Skurskavirinae</taxon>
        <taxon>Pakpunavirus</taxon>
        <taxon>Pakpunavirus MAG1</taxon>
    </lineage>
</organism>
<reference evidence="1 2" key="1">
    <citation type="submission" date="2015-04" db="EMBL/GenBank/DDBJ databases">
        <title>Analysis of the newly isolated bacteriophage vB-PaeM_MAG1 which is able to infect clinical Pseudomonas aeruginosa isolates.</title>
        <authorList>
            <person name="Kwiatek M."/>
            <person name="Parasion S."/>
            <person name="Miziak L."/>
            <person name="Gryko R."/>
            <person name="Lobocka M.B."/>
        </authorList>
    </citation>
    <scope>NUCLEOTIDE SEQUENCE [LARGE SCALE GENOMIC DNA]</scope>
</reference>
<evidence type="ECO:0000313" key="2">
    <source>
        <dbReference type="Proteomes" id="UP000202445"/>
    </source>
</evidence>
<protein>
    <submittedName>
        <fullName evidence="1">Uncharacterized protein</fullName>
    </submittedName>
</protein>
<name>A0A172EK27_9CAUD</name>
<dbReference type="Proteomes" id="UP000202445">
    <property type="component" value="Segment"/>
</dbReference>
<dbReference type="GeneID" id="29057884"/>
<keyword evidence="2" id="KW-1185">Reference proteome</keyword>
<dbReference type="RefSeq" id="YP_009287339.1">
    <property type="nucleotide sequence ID" value="NC_031073.1"/>
</dbReference>
<dbReference type="OrthoDB" id="22108at10239"/>
<evidence type="ECO:0000313" key="1">
    <source>
        <dbReference type="EMBL" id="ALA12023.1"/>
    </source>
</evidence>
<dbReference type="KEGG" id="vg:29057884"/>